<organism evidence="3 4">
    <name type="scientific">Ceratobasidium theobromae</name>
    <dbReference type="NCBI Taxonomy" id="1582974"/>
    <lineage>
        <taxon>Eukaryota</taxon>
        <taxon>Fungi</taxon>
        <taxon>Dikarya</taxon>
        <taxon>Basidiomycota</taxon>
        <taxon>Agaricomycotina</taxon>
        <taxon>Agaricomycetes</taxon>
        <taxon>Cantharellales</taxon>
        <taxon>Ceratobasidiaceae</taxon>
        <taxon>Ceratobasidium</taxon>
    </lineage>
</organism>
<proteinExistence type="predicted"/>
<evidence type="ECO:0000313" key="3">
    <source>
        <dbReference type="EMBL" id="KAB5591375.1"/>
    </source>
</evidence>
<sequence length="242" mass="27135">MEYLVKARIADLQALAPEAEEQSIVPTLSSTQSESSSAKGKRYSRQQARDLELTGNKAWRNGDWSLAVTSFSEAAEIYHNLGATRKAAYCTYQTGLALIDEESLPEADTHLKEAEQMFFDLGDARLQARPRQLLGRLERLRGNLRQSERMLSKVIRTGRDNKWFEIVGWSELDLARTEVELHNLGEAKRLLEDALEISIGLSNKSMEGRALEGLSRLTSLFPQDLLAVYDTNDGGLAVYTLQ</sequence>
<keyword evidence="1" id="KW-0175">Coiled coil</keyword>
<evidence type="ECO:0000313" key="4">
    <source>
        <dbReference type="Proteomes" id="UP000383932"/>
    </source>
</evidence>
<comment type="caution">
    <text evidence="3">The sequence shown here is derived from an EMBL/GenBank/DDBJ whole genome shotgun (WGS) entry which is preliminary data.</text>
</comment>
<accession>A0A5N5QI14</accession>
<evidence type="ECO:0000256" key="1">
    <source>
        <dbReference type="SAM" id="Coils"/>
    </source>
</evidence>
<feature type="region of interest" description="Disordered" evidence="2">
    <location>
        <begin position="20"/>
        <end position="48"/>
    </location>
</feature>
<name>A0A5N5QI14_9AGAM</name>
<dbReference type="Gene3D" id="1.25.40.10">
    <property type="entry name" value="Tetratricopeptide repeat domain"/>
    <property type="match status" value="1"/>
</dbReference>
<gene>
    <name evidence="3" type="ORF">CTheo_5166</name>
</gene>
<keyword evidence="4" id="KW-1185">Reference proteome</keyword>
<dbReference type="SUPFAM" id="SSF48452">
    <property type="entry name" value="TPR-like"/>
    <property type="match status" value="1"/>
</dbReference>
<dbReference type="Proteomes" id="UP000383932">
    <property type="component" value="Unassembled WGS sequence"/>
</dbReference>
<dbReference type="InterPro" id="IPR011990">
    <property type="entry name" value="TPR-like_helical_dom_sf"/>
</dbReference>
<dbReference type="EMBL" id="SSOP01000108">
    <property type="protein sequence ID" value="KAB5591375.1"/>
    <property type="molecule type" value="Genomic_DNA"/>
</dbReference>
<reference evidence="3 4" key="1">
    <citation type="journal article" date="2019" name="Fungal Biol. Biotechnol.">
        <title>Draft genome sequence of fastidious pathogen Ceratobasidium theobromae, which causes vascular-streak dieback in Theobroma cacao.</title>
        <authorList>
            <person name="Ali S.S."/>
            <person name="Asman A."/>
            <person name="Shao J."/>
            <person name="Firmansyah A.P."/>
            <person name="Susilo A.W."/>
            <person name="Rosmana A."/>
            <person name="McMahon P."/>
            <person name="Junaid M."/>
            <person name="Guest D."/>
            <person name="Kheng T.Y."/>
            <person name="Meinhardt L.W."/>
            <person name="Bailey B.A."/>
        </authorList>
    </citation>
    <scope>NUCLEOTIDE SEQUENCE [LARGE SCALE GENOMIC DNA]</scope>
    <source>
        <strain evidence="3 4">CT2</strain>
    </source>
</reference>
<evidence type="ECO:0000256" key="2">
    <source>
        <dbReference type="SAM" id="MobiDB-lite"/>
    </source>
</evidence>
<dbReference type="AlphaFoldDB" id="A0A5N5QI14"/>
<feature type="coiled-coil region" evidence="1">
    <location>
        <begin position="137"/>
        <end position="194"/>
    </location>
</feature>
<protein>
    <submittedName>
        <fullName evidence="3">SARP family transcriptional regulator</fullName>
    </submittedName>
</protein>